<proteinExistence type="predicted"/>
<name>A0ABT2HWC5_9MICO</name>
<dbReference type="EMBL" id="JALXSQ010000013">
    <property type="protein sequence ID" value="MCT2042620.1"/>
    <property type="molecule type" value="Genomic_DNA"/>
</dbReference>
<reference evidence="2 3" key="1">
    <citation type="submission" date="2022-04" db="EMBL/GenBank/DDBJ databases">
        <title>Human microbiome associated bacterial genomes.</title>
        <authorList>
            <person name="Sandstrom S."/>
            <person name="Salamzade R."/>
            <person name="Kalan L.R."/>
        </authorList>
    </citation>
    <scope>NUCLEOTIDE SEQUENCE [LARGE SCALE GENOMIC DNA]</scope>
    <source>
        <strain evidence="3">p3-SID1799</strain>
    </source>
</reference>
<gene>
    <name evidence="2" type="ORF">M3D15_04625</name>
</gene>
<evidence type="ECO:0000313" key="3">
    <source>
        <dbReference type="Proteomes" id="UP001525379"/>
    </source>
</evidence>
<comment type="caution">
    <text evidence="2">The sequence shown here is derived from an EMBL/GenBank/DDBJ whole genome shotgun (WGS) entry which is preliminary data.</text>
</comment>
<dbReference type="Proteomes" id="UP001525379">
    <property type="component" value="Unassembled WGS sequence"/>
</dbReference>
<keyword evidence="3" id="KW-1185">Reference proteome</keyword>
<sequence length="149" mass="16568">MARGVHGRSGPPADPNSLRSAARADEWVTLPARGRPGRAPKWPLPVEPSEWGLSEWRRLWKLPQSHQWARLALFTDVALYVLAVERSMDGGAADRTVVLRMSEELGLSASGMARHKWRIAEDEVAAKREQKKTQPGRSGARDRLRAVTG</sequence>
<evidence type="ECO:0008006" key="4">
    <source>
        <dbReference type="Google" id="ProtNLM"/>
    </source>
</evidence>
<feature type="region of interest" description="Disordered" evidence="1">
    <location>
        <begin position="1"/>
        <end position="22"/>
    </location>
</feature>
<evidence type="ECO:0000313" key="2">
    <source>
        <dbReference type="EMBL" id="MCT2042620.1"/>
    </source>
</evidence>
<dbReference type="RefSeq" id="WP_260104082.1">
    <property type="nucleotide sequence ID" value="NZ_JALXSQ010000013.1"/>
</dbReference>
<protein>
    <recommendedName>
        <fullName evidence="4">Terminase small subunit</fullName>
    </recommendedName>
</protein>
<organism evidence="2 3">
    <name type="scientific">Pseudoclavibacter albus</name>
    <dbReference type="NCBI Taxonomy" id="272241"/>
    <lineage>
        <taxon>Bacteria</taxon>
        <taxon>Bacillati</taxon>
        <taxon>Actinomycetota</taxon>
        <taxon>Actinomycetes</taxon>
        <taxon>Micrococcales</taxon>
        <taxon>Microbacteriaceae</taxon>
        <taxon>Pseudoclavibacter</taxon>
    </lineage>
</organism>
<feature type="compositionally biased region" description="Basic and acidic residues" evidence="1">
    <location>
        <begin position="139"/>
        <end position="149"/>
    </location>
</feature>
<evidence type="ECO:0000256" key="1">
    <source>
        <dbReference type="SAM" id="MobiDB-lite"/>
    </source>
</evidence>
<feature type="region of interest" description="Disordered" evidence="1">
    <location>
        <begin position="124"/>
        <end position="149"/>
    </location>
</feature>
<accession>A0ABT2HWC5</accession>